<name>K5WDB3_PHACS</name>
<feature type="compositionally biased region" description="Basic and acidic residues" evidence="1">
    <location>
        <begin position="41"/>
        <end position="55"/>
    </location>
</feature>
<dbReference type="GeneID" id="18916073"/>
<gene>
    <name evidence="2" type="ORF">PHACADRAFT_254464</name>
</gene>
<dbReference type="InParanoid" id="K5WDB3"/>
<dbReference type="AlphaFoldDB" id="K5WDB3"/>
<evidence type="ECO:0000313" key="3">
    <source>
        <dbReference type="Proteomes" id="UP000008370"/>
    </source>
</evidence>
<organism evidence="2 3">
    <name type="scientific">Phanerochaete carnosa (strain HHB-10118-sp)</name>
    <name type="common">White-rot fungus</name>
    <name type="synonym">Peniophora carnosa</name>
    <dbReference type="NCBI Taxonomy" id="650164"/>
    <lineage>
        <taxon>Eukaryota</taxon>
        <taxon>Fungi</taxon>
        <taxon>Dikarya</taxon>
        <taxon>Basidiomycota</taxon>
        <taxon>Agaricomycotina</taxon>
        <taxon>Agaricomycetes</taxon>
        <taxon>Polyporales</taxon>
        <taxon>Phanerochaetaceae</taxon>
        <taxon>Phanerochaete</taxon>
    </lineage>
</organism>
<protein>
    <submittedName>
        <fullName evidence="2">Uncharacterized protein</fullName>
    </submittedName>
</protein>
<evidence type="ECO:0000256" key="1">
    <source>
        <dbReference type="SAM" id="MobiDB-lite"/>
    </source>
</evidence>
<dbReference type="EMBL" id="JH930471">
    <property type="protein sequence ID" value="EKM57004.1"/>
    <property type="molecule type" value="Genomic_DNA"/>
</dbReference>
<reference evidence="2 3" key="1">
    <citation type="journal article" date="2012" name="BMC Genomics">
        <title>Comparative genomics of the white-rot fungi, Phanerochaete carnosa and P. chrysosporium, to elucidate the genetic basis of the distinct wood types they colonize.</title>
        <authorList>
            <person name="Suzuki H."/>
            <person name="MacDonald J."/>
            <person name="Syed K."/>
            <person name="Salamov A."/>
            <person name="Hori C."/>
            <person name="Aerts A."/>
            <person name="Henrissat B."/>
            <person name="Wiebenga A."/>
            <person name="vanKuyk P.A."/>
            <person name="Barry K."/>
            <person name="Lindquist E."/>
            <person name="LaButti K."/>
            <person name="Lapidus A."/>
            <person name="Lucas S."/>
            <person name="Coutinho P."/>
            <person name="Gong Y."/>
            <person name="Samejima M."/>
            <person name="Mahadevan R."/>
            <person name="Abou-Zaid M."/>
            <person name="de Vries R.P."/>
            <person name="Igarashi K."/>
            <person name="Yadav J.S."/>
            <person name="Grigoriev I.V."/>
            <person name="Master E.R."/>
        </authorList>
    </citation>
    <scope>NUCLEOTIDE SEQUENCE [LARGE SCALE GENOMIC DNA]</scope>
    <source>
        <strain evidence="2 3">HHB-10118-sp</strain>
    </source>
</reference>
<sequence>MRIPHETRNDITRGILLDLDNSYNWKRHASKPVLSSSASPKSKEELKANVEDSKGEAGQYERNVSASDAMLGRGMKKWLAGQ</sequence>
<accession>K5WDB3</accession>
<keyword evidence="3" id="KW-1185">Reference proteome</keyword>
<dbReference type="HOGENOM" id="CLU_2559030_0_0_1"/>
<evidence type="ECO:0000313" key="2">
    <source>
        <dbReference type="EMBL" id="EKM57004.1"/>
    </source>
</evidence>
<dbReference type="Proteomes" id="UP000008370">
    <property type="component" value="Unassembled WGS sequence"/>
</dbReference>
<feature type="region of interest" description="Disordered" evidence="1">
    <location>
        <begin position="29"/>
        <end position="62"/>
    </location>
</feature>
<proteinExistence type="predicted"/>
<dbReference type="KEGG" id="pco:PHACADRAFT_254464"/>
<dbReference type="RefSeq" id="XP_007394833.1">
    <property type="nucleotide sequence ID" value="XM_007394771.1"/>
</dbReference>